<reference evidence="2 3" key="1">
    <citation type="submission" date="2016-08" db="EMBL/GenBank/DDBJ databases">
        <title>Draft genome of Fabibacter sp. strain SK-8.</title>
        <authorList>
            <person name="Wong S.-K."/>
            <person name="Hamasaki K."/>
            <person name="Yoshizawa S."/>
        </authorList>
    </citation>
    <scope>NUCLEOTIDE SEQUENCE [LARGE SCALE GENOMIC DNA]</scope>
    <source>
        <strain evidence="2 3">SK-8</strain>
    </source>
</reference>
<sequence>MKYLKIPCIIFFSLALIWACTSEQEPLPGTVDCSTTLNVTIANEVDANCGQSDGGFTINVAGGSGNYSFQLAGETSQTSSLFQNLVAGTYTVTVTDIDLGCNLLINAQVRNQDGVNALASVTPSDCNNPDGTIQITASDGVAPYEYKLDDGAFQADANFGSLAPGEYTVTVRDASGCEVEVRSEIASTVTFGEIRTLVQANCATSGCHDGSQSPDFRVDANITGRAARIRARTSARTMPPSGNGSLSNEQIADIVCWVNDGAQGN</sequence>
<dbReference type="OrthoDB" id="1524994at2"/>
<name>A0A1E5SZG5_9BACT</name>
<keyword evidence="3" id="KW-1185">Reference proteome</keyword>
<evidence type="ECO:0000256" key="1">
    <source>
        <dbReference type="SAM" id="SignalP"/>
    </source>
</evidence>
<dbReference type="Pfam" id="PF13573">
    <property type="entry name" value="SprB"/>
    <property type="match status" value="2"/>
</dbReference>
<dbReference type="RefSeq" id="WP_069836014.1">
    <property type="nucleotide sequence ID" value="NZ_MDGQ01000005.1"/>
</dbReference>
<accession>A0A1E5SZG5</accession>
<gene>
    <name evidence="2" type="ORF">BFP71_13655</name>
</gene>
<dbReference type="Proteomes" id="UP000095552">
    <property type="component" value="Unassembled WGS sequence"/>
</dbReference>
<protein>
    <recommendedName>
        <fullName evidence="4">SprB repeat-containing protein</fullName>
    </recommendedName>
</protein>
<dbReference type="AlphaFoldDB" id="A0A1E5SZG5"/>
<evidence type="ECO:0000313" key="3">
    <source>
        <dbReference type="Proteomes" id="UP000095552"/>
    </source>
</evidence>
<evidence type="ECO:0008006" key="4">
    <source>
        <dbReference type="Google" id="ProtNLM"/>
    </source>
</evidence>
<feature type="chain" id="PRO_5009185726" description="SprB repeat-containing protein" evidence="1">
    <location>
        <begin position="20"/>
        <end position="265"/>
    </location>
</feature>
<dbReference type="EMBL" id="MDGQ01000005">
    <property type="protein sequence ID" value="OEK04509.1"/>
    <property type="molecule type" value="Genomic_DNA"/>
</dbReference>
<dbReference type="InterPro" id="IPR025667">
    <property type="entry name" value="SprB_repeat"/>
</dbReference>
<comment type="caution">
    <text evidence="2">The sequence shown here is derived from an EMBL/GenBank/DDBJ whole genome shotgun (WGS) entry which is preliminary data.</text>
</comment>
<dbReference type="STRING" id="1563681.BFP71_13655"/>
<dbReference type="Gene3D" id="2.60.40.740">
    <property type="match status" value="1"/>
</dbReference>
<organism evidence="2 3">
    <name type="scientific">Roseivirga misakiensis</name>
    <dbReference type="NCBI Taxonomy" id="1563681"/>
    <lineage>
        <taxon>Bacteria</taxon>
        <taxon>Pseudomonadati</taxon>
        <taxon>Bacteroidota</taxon>
        <taxon>Cytophagia</taxon>
        <taxon>Cytophagales</taxon>
        <taxon>Roseivirgaceae</taxon>
        <taxon>Roseivirga</taxon>
    </lineage>
</organism>
<keyword evidence="1" id="KW-0732">Signal</keyword>
<evidence type="ECO:0000313" key="2">
    <source>
        <dbReference type="EMBL" id="OEK04509.1"/>
    </source>
</evidence>
<feature type="signal peptide" evidence="1">
    <location>
        <begin position="1"/>
        <end position="19"/>
    </location>
</feature>
<proteinExistence type="predicted"/>